<dbReference type="Gene3D" id="2.20.20.30">
    <property type="entry name" value="reverse gyrase domain"/>
    <property type="match status" value="1"/>
</dbReference>
<dbReference type="RefSeq" id="WP_054863340.1">
    <property type="nucleotide sequence ID" value="NZ_MWPH01000002.1"/>
</dbReference>
<comment type="caution">
    <text evidence="2">The sequence shown here is derived from an EMBL/GenBank/DDBJ whole genome shotgun (WGS) entry which is preliminary data.</text>
</comment>
<accession>A0A202E807</accession>
<protein>
    <recommendedName>
        <fullName evidence="4">Rubrerythrin-like domain-containing protein</fullName>
    </recommendedName>
</protein>
<gene>
    <name evidence="2" type="ORF">B2G88_08265</name>
</gene>
<dbReference type="OrthoDB" id="295069at2157"/>
<evidence type="ECO:0000256" key="1">
    <source>
        <dbReference type="SAM" id="MobiDB-lite"/>
    </source>
</evidence>
<dbReference type="AlphaFoldDB" id="A0A202E807"/>
<dbReference type="Proteomes" id="UP000196084">
    <property type="component" value="Unassembled WGS sequence"/>
</dbReference>
<evidence type="ECO:0008006" key="4">
    <source>
        <dbReference type="Google" id="ProtNLM"/>
    </source>
</evidence>
<dbReference type="EMBL" id="MWPH01000002">
    <property type="protein sequence ID" value="OVE84395.1"/>
    <property type="molecule type" value="Genomic_DNA"/>
</dbReference>
<organism evidence="2 3">
    <name type="scientific">Natronolimnobius baerhuensis</name>
    <dbReference type="NCBI Taxonomy" id="253108"/>
    <lineage>
        <taxon>Archaea</taxon>
        <taxon>Methanobacteriati</taxon>
        <taxon>Methanobacteriota</taxon>
        <taxon>Stenosarchaea group</taxon>
        <taxon>Halobacteria</taxon>
        <taxon>Halobacteriales</taxon>
        <taxon>Natrialbaceae</taxon>
        <taxon>Natronolimnobius</taxon>
    </lineage>
</organism>
<evidence type="ECO:0000313" key="3">
    <source>
        <dbReference type="Proteomes" id="UP000196084"/>
    </source>
</evidence>
<evidence type="ECO:0000313" key="2">
    <source>
        <dbReference type="EMBL" id="OVE84395.1"/>
    </source>
</evidence>
<reference evidence="2 3" key="1">
    <citation type="submission" date="2017-02" db="EMBL/GenBank/DDBJ databases">
        <title>Natronthermophilus aegyptiacus gen. nov.,sp. nov., an aerobic, extremely halophilic alkalithermophilic archaeon isolated from the athalassohaline Wadi An Natrun, Egypt.</title>
        <authorList>
            <person name="Zhao B."/>
        </authorList>
    </citation>
    <scope>NUCLEOTIDE SEQUENCE [LARGE SCALE GENOMIC DNA]</scope>
    <source>
        <strain evidence="2 3">CGMCC 1.3597</strain>
    </source>
</reference>
<name>A0A202E807_9EURY</name>
<proteinExistence type="predicted"/>
<sequence>MSLSKYLPEFLQGDDDEREADPNATIIYECRHCGTDFDEDLDHCPVCESTEIATYTFDTGAELTDDAE</sequence>
<feature type="region of interest" description="Disordered" evidence="1">
    <location>
        <begin position="1"/>
        <end position="20"/>
    </location>
</feature>
<keyword evidence="3" id="KW-1185">Reference proteome</keyword>